<comment type="subunit">
    <text evidence="9">At low DSF concentrations, interacts with RpfF.</text>
</comment>
<dbReference type="FunFam" id="1.10.287.130:FF:000002">
    <property type="entry name" value="Two-component osmosensing histidine kinase"/>
    <property type="match status" value="1"/>
</dbReference>
<comment type="caution">
    <text evidence="15">The sequence shown here is derived from an EMBL/GenBank/DDBJ whole genome shotgun (WGS) entry which is preliminary data.</text>
</comment>
<dbReference type="SMART" id="SM00388">
    <property type="entry name" value="HisKA"/>
    <property type="match status" value="1"/>
</dbReference>
<dbReference type="PANTHER" id="PTHR45339">
    <property type="entry name" value="HYBRID SIGNAL TRANSDUCTION HISTIDINE KINASE J"/>
    <property type="match status" value="1"/>
</dbReference>
<protein>
    <recommendedName>
        <fullName evidence="10">Sensory/regulatory protein RpfC</fullName>
        <ecNumber evidence="2">2.7.13.3</ecNumber>
    </recommendedName>
</protein>
<name>A0A841HMH4_9GAMM</name>
<evidence type="ECO:0000256" key="4">
    <source>
        <dbReference type="ARBA" id="ARBA00022679"/>
    </source>
</evidence>
<dbReference type="GO" id="GO:0000155">
    <property type="term" value="F:phosphorelay sensor kinase activity"/>
    <property type="evidence" value="ECO:0007669"/>
    <property type="project" value="InterPro"/>
</dbReference>
<feature type="transmembrane region" description="Helical" evidence="12">
    <location>
        <begin position="140"/>
        <end position="159"/>
    </location>
</feature>
<dbReference type="InterPro" id="IPR036097">
    <property type="entry name" value="HisK_dim/P_sf"/>
</dbReference>
<dbReference type="PRINTS" id="PR00344">
    <property type="entry name" value="BCTRLSENSOR"/>
</dbReference>
<feature type="domain" description="Histidine kinase" evidence="13">
    <location>
        <begin position="383"/>
        <end position="604"/>
    </location>
</feature>
<reference evidence="15 16" key="1">
    <citation type="submission" date="2020-08" db="EMBL/GenBank/DDBJ databases">
        <title>Genomic Encyclopedia of Type Strains, Phase IV (KMG-IV): sequencing the most valuable type-strain genomes for metagenomic binning, comparative biology and taxonomic classification.</title>
        <authorList>
            <person name="Goeker M."/>
        </authorList>
    </citation>
    <scope>NUCLEOTIDE SEQUENCE [LARGE SCALE GENOMIC DNA]</scope>
    <source>
        <strain evidence="15 16">DSM 26723</strain>
    </source>
</reference>
<evidence type="ECO:0000259" key="14">
    <source>
        <dbReference type="PROSITE" id="PS50110"/>
    </source>
</evidence>
<dbReference type="SUPFAM" id="SSF47384">
    <property type="entry name" value="Homodimeric domain of signal transducing histidine kinase"/>
    <property type="match status" value="1"/>
</dbReference>
<evidence type="ECO:0000256" key="7">
    <source>
        <dbReference type="ARBA" id="ARBA00022840"/>
    </source>
</evidence>
<dbReference type="Gene3D" id="1.10.287.130">
    <property type="match status" value="1"/>
</dbReference>
<keyword evidence="12" id="KW-1133">Transmembrane helix</keyword>
<dbReference type="EMBL" id="JACHHZ010000002">
    <property type="protein sequence ID" value="MBB6093292.1"/>
    <property type="molecule type" value="Genomic_DNA"/>
</dbReference>
<comment type="catalytic activity">
    <reaction evidence="1">
        <text>ATP + protein L-histidine = ADP + protein N-phospho-L-histidine.</text>
        <dbReference type="EC" id="2.7.13.3"/>
    </reaction>
</comment>
<accession>A0A841HMH4</accession>
<evidence type="ECO:0000256" key="12">
    <source>
        <dbReference type="SAM" id="Phobius"/>
    </source>
</evidence>
<evidence type="ECO:0000313" key="15">
    <source>
        <dbReference type="EMBL" id="MBB6093292.1"/>
    </source>
</evidence>
<dbReference type="CDD" id="cd17546">
    <property type="entry name" value="REC_hyHK_CKI1_RcsC-like"/>
    <property type="match status" value="1"/>
</dbReference>
<keyword evidence="4" id="KW-0808">Transferase</keyword>
<dbReference type="InterPro" id="IPR011006">
    <property type="entry name" value="CheY-like_superfamily"/>
</dbReference>
<feature type="transmembrane region" description="Helical" evidence="12">
    <location>
        <begin position="228"/>
        <end position="250"/>
    </location>
</feature>
<feature type="transmembrane region" description="Helical" evidence="12">
    <location>
        <begin position="171"/>
        <end position="191"/>
    </location>
</feature>
<dbReference type="Pfam" id="PF02518">
    <property type="entry name" value="HATPase_c"/>
    <property type="match status" value="1"/>
</dbReference>
<organism evidence="15 16">
    <name type="scientific">Povalibacter uvarum</name>
    <dbReference type="NCBI Taxonomy" id="732238"/>
    <lineage>
        <taxon>Bacteria</taxon>
        <taxon>Pseudomonadati</taxon>
        <taxon>Pseudomonadota</taxon>
        <taxon>Gammaproteobacteria</taxon>
        <taxon>Steroidobacterales</taxon>
        <taxon>Steroidobacteraceae</taxon>
        <taxon>Povalibacter</taxon>
    </lineage>
</organism>
<evidence type="ECO:0000256" key="9">
    <source>
        <dbReference type="ARBA" id="ARBA00064003"/>
    </source>
</evidence>
<evidence type="ECO:0000256" key="10">
    <source>
        <dbReference type="ARBA" id="ARBA00068150"/>
    </source>
</evidence>
<dbReference type="InterPro" id="IPR036890">
    <property type="entry name" value="HATPase_C_sf"/>
</dbReference>
<keyword evidence="16" id="KW-1185">Reference proteome</keyword>
<evidence type="ECO:0000256" key="6">
    <source>
        <dbReference type="ARBA" id="ARBA00022777"/>
    </source>
</evidence>
<dbReference type="Pfam" id="PF00072">
    <property type="entry name" value="Response_reg"/>
    <property type="match status" value="1"/>
</dbReference>
<proteinExistence type="predicted"/>
<dbReference type="CDD" id="cd00082">
    <property type="entry name" value="HisKA"/>
    <property type="match status" value="1"/>
</dbReference>
<keyword evidence="8" id="KW-0902">Two-component regulatory system</keyword>
<evidence type="ECO:0000256" key="8">
    <source>
        <dbReference type="ARBA" id="ARBA00023012"/>
    </source>
</evidence>
<feature type="transmembrane region" description="Helical" evidence="12">
    <location>
        <begin position="110"/>
        <end position="128"/>
    </location>
</feature>
<dbReference type="Gene3D" id="3.40.50.2300">
    <property type="match status" value="1"/>
</dbReference>
<dbReference type="InterPro" id="IPR004358">
    <property type="entry name" value="Sig_transdc_His_kin-like_C"/>
</dbReference>
<dbReference type="FunFam" id="3.30.565.10:FF:000010">
    <property type="entry name" value="Sensor histidine kinase RcsC"/>
    <property type="match status" value="1"/>
</dbReference>
<sequence length="756" mass="82655">MVTEAAHHEESRLPRGAGPLLGASAVLVIGFFVAATLAADPSTKNILDCTHWTIAYCTAAIAAWMGVRTSTPADRPARRWFAIGLTLSAMGQIVYNFFDYMSRDLAREVMDALFLSFGVCCVLGLMSVLRQHRKFNRRQFLLDVISLALGVLILTLSLYLPRRGSTDMLQLVVTIFYPVCFLTPFCMGLVLAPTLRIRLDRSWMIFLGGLLTNGVAWMIWNASIIAEILPLGASVNVVFSLVTLLIGYAAATWRTERRSDVAWHRTCEAFLRLIPLVVVGSTVVGVVFTWTLPSVPDAVQMVVVGGGALIVLLAVARQNLLLVEHDRLVVVEQALSARTLELEASNATLEGTNRQLVEATGRANELAHAAQAASRAKSEFLANMSHEIRTPMNGVIGMTDLLLDSSLDQRQREHAQTIRNSAGALLTIINEILDFSKIEAGKLEVEKVPLALLDLLADVERLMSLQAANKGLSFRLEFAAGIPAHVRGDPVRLRQVLLNLCGNAIKFTNAGSVELKATLLQSNTDDALLRISVKDTGVGIPSDRLHLLFEPFTQVDASTTRRYGGTGLGLSIVKRLVELMGGEVGVESEPGKGSTFWFTVRMPIEESKPAQPKSLPARSAPERGHARILLAEDNLVNEKVALRTLERLGYSAHAVRNGMDAVAAWASGSFELILMDCQMPELDGYEATREIRRREAGRTHIPIVALTANAMKDDDRKCIEAGMDDYLTKPLDRNLLSQCLQRHLSESGHVRATVSG</sequence>
<dbReference type="InterPro" id="IPR005467">
    <property type="entry name" value="His_kinase_dom"/>
</dbReference>
<keyword evidence="12" id="KW-0472">Membrane</keyword>
<dbReference type="PROSITE" id="PS50109">
    <property type="entry name" value="HIS_KIN"/>
    <property type="match status" value="1"/>
</dbReference>
<keyword evidence="6 15" id="KW-0418">Kinase</keyword>
<dbReference type="Proteomes" id="UP000588068">
    <property type="component" value="Unassembled WGS sequence"/>
</dbReference>
<evidence type="ECO:0000256" key="1">
    <source>
        <dbReference type="ARBA" id="ARBA00000085"/>
    </source>
</evidence>
<keyword evidence="5" id="KW-0547">Nucleotide-binding</keyword>
<feature type="transmembrane region" description="Helical" evidence="12">
    <location>
        <begin position="203"/>
        <end position="222"/>
    </location>
</feature>
<dbReference type="Pfam" id="PF00512">
    <property type="entry name" value="HisKA"/>
    <property type="match status" value="1"/>
</dbReference>
<evidence type="ECO:0000256" key="11">
    <source>
        <dbReference type="PROSITE-ProRule" id="PRU00169"/>
    </source>
</evidence>
<dbReference type="AlphaFoldDB" id="A0A841HMH4"/>
<dbReference type="SMART" id="SM00387">
    <property type="entry name" value="HATPase_c"/>
    <property type="match status" value="1"/>
</dbReference>
<feature type="domain" description="Response regulatory" evidence="14">
    <location>
        <begin position="627"/>
        <end position="744"/>
    </location>
</feature>
<dbReference type="Gene3D" id="3.30.565.10">
    <property type="entry name" value="Histidine kinase-like ATPase, C-terminal domain"/>
    <property type="match status" value="1"/>
</dbReference>
<dbReference type="SUPFAM" id="SSF55874">
    <property type="entry name" value="ATPase domain of HSP90 chaperone/DNA topoisomerase II/histidine kinase"/>
    <property type="match status" value="1"/>
</dbReference>
<evidence type="ECO:0000259" key="13">
    <source>
        <dbReference type="PROSITE" id="PS50109"/>
    </source>
</evidence>
<dbReference type="PROSITE" id="PS50110">
    <property type="entry name" value="RESPONSE_REGULATORY"/>
    <property type="match status" value="1"/>
</dbReference>
<dbReference type="SUPFAM" id="SSF52172">
    <property type="entry name" value="CheY-like"/>
    <property type="match status" value="1"/>
</dbReference>
<keyword evidence="3 11" id="KW-0597">Phosphoprotein</keyword>
<feature type="modified residue" description="4-aspartylphosphate" evidence="11">
    <location>
        <position position="676"/>
    </location>
</feature>
<evidence type="ECO:0000256" key="3">
    <source>
        <dbReference type="ARBA" id="ARBA00022553"/>
    </source>
</evidence>
<dbReference type="InterPro" id="IPR003661">
    <property type="entry name" value="HisK_dim/P_dom"/>
</dbReference>
<dbReference type="EC" id="2.7.13.3" evidence="2"/>
<dbReference type="GO" id="GO:0005524">
    <property type="term" value="F:ATP binding"/>
    <property type="evidence" value="ECO:0007669"/>
    <property type="project" value="UniProtKB-KW"/>
</dbReference>
<dbReference type="InterPro" id="IPR001789">
    <property type="entry name" value="Sig_transdc_resp-reg_receiver"/>
</dbReference>
<gene>
    <name evidence="15" type="ORF">HNQ60_002170</name>
</gene>
<dbReference type="PANTHER" id="PTHR45339:SF1">
    <property type="entry name" value="HYBRID SIGNAL TRANSDUCTION HISTIDINE KINASE J"/>
    <property type="match status" value="1"/>
</dbReference>
<dbReference type="CDD" id="cd16922">
    <property type="entry name" value="HATPase_EvgS-ArcB-TorS-like"/>
    <property type="match status" value="1"/>
</dbReference>
<keyword evidence="12" id="KW-0812">Transmembrane</keyword>
<evidence type="ECO:0000256" key="5">
    <source>
        <dbReference type="ARBA" id="ARBA00022741"/>
    </source>
</evidence>
<keyword evidence="7" id="KW-0067">ATP-binding</keyword>
<dbReference type="SMART" id="SM00448">
    <property type="entry name" value="REC"/>
    <property type="match status" value="1"/>
</dbReference>
<feature type="transmembrane region" description="Helical" evidence="12">
    <location>
        <begin position="79"/>
        <end position="98"/>
    </location>
</feature>
<evidence type="ECO:0000313" key="16">
    <source>
        <dbReference type="Proteomes" id="UP000588068"/>
    </source>
</evidence>
<evidence type="ECO:0000256" key="2">
    <source>
        <dbReference type="ARBA" id="ARBA00012438"/>
    </source>
</evidence>
<dbReference type="InterPro" id="IPR003594">
    <property type="entry name" value="HATPase_dom"/>
</dbReference>
<dbReference type="RefSeq" id="WP_184331487.1">
    <property type="nucleotide sequence ID" value="NZ_JACHHZ010000002.1"/>
</dbReference>
<feature type="transmembrane region" description="Helical" evidence="12">
    <location>
        <begin position="51"/>
        <end position="67"/>
    </location>
</feature>
<feature type="transmembrane region" description="Helical" evidence="12">
    <location>
        <begin position="270"/>
        <end position="292"/>
    </location>
</feature>
<feature type="transmembrane region" description="Helical" evidence="12">
    <location>
        <begin position="20"/>
        <end position="39"/>
    </location>
</feature>